<evidence type="ECO:0008006" key="3">
    <source>
        <dbReference type="Google" id="ProtNLM"/>
    </source>
</evidence>
<gene>
    <name evidence="1" type="ORF">KY290_021279</name>
</gene>
<protein>
    <recommendedName>
        <fullName evidence="3">Non-LTR retroelement reverse transcriptase</fullName>
    </recommendedName>
</protein>
<proteinExistence type="predicted"/>
<sequence length="104" mass="11862">MDLKFTVTIFYAKCDKEQRRNLWVNLYSLSTGMTTPWIVGADFNVVLNGEEKIGGLPVTAADIEDFRNCIESSDLSQISFKGCPFTWWNGRAGDDCIFERLDRI</sequence>
<keyword evidence="2" id="KW-1185">Reference proteome</keyword>
<dbReference type="EMBL" id="JAIVGD010000015">
    <property type="protein sequence ID" value="KAH0757786.1"/>
    <property type="molecule type" value="Genomic_DNA"/>
</dbReference>
<organism evidence="1 2">
    <name type="scientific">Solanum tuberosum</name>
    <name type="common">Potato</name>
    <dbReference type="NCBI Taxonomy" id="4113"/>
    <lineage>
        <taxon>Eukaryota</taxon>
        <taxon>Viridiplantae</taxon>
        <taxon>Streptophyta</taxon>
        <taxon>Embryophyta</taxon>
        <taxon>Tracheophyta</taxon>
        <taxon>Spermatophyta</taxon>
        <taxon>Magnoliopsida</taxon>
        <taxon>eudicotyledons</taxon>
        <taxon>Gunneridae</taxon>
        <taxon>Pentapetalae</taxon>
        <taxon>asterids</taxon>
        <taxon>lamiids</taxon>
        <taxon>Solanales</taxon>
        <taxon>Solanaceae</taxon>
        <taxon>Solanoideae</taxon>
        <taxon>Solaneae</taxon>
        <taxon>Solanum</taxon>
    </lineage>
</organism>
<dbReference type="Gene3D" id="3.60.10.10">
    <property type="entry name" value="Endonuclease/exonuclease/phosphatase"/>
    <property type="match status" value="1"/>
</dbReference>
<dbReference type="PANTHER" id="PTHR33710:SF79">
    <property type="entry name" value="OS06G0205337 PROTEIN"/>
    <property type="match status" value="1"/>
</dbReference>
<dbReference type="SUPFAM" id="SSF56219">
    <property type="entry name" value="DNase I-like"/>
    <property type="match status" value="1"/>
</dbReference>
<reference evidence="1 2" key="1">
    <citation type="journal article" date="2021" name="bioRxiv">
        <title>Chromosome-scale and haplotype-resolved genome assembly of a tetraploid potato cultivar.</title>
        <authorList>
            <person name="Sun H."/>
            <person name="Jiao W.-B."/>
            <person name="Krause K."/>
            <person name="Campoy J.A."/>
            <person name="Goel M."/>
            <person name="Folz-Donahue K."/>
            <person name="Kukat C."/>
            <person name="Huettel B."/>
            <person name="Schneeberger K."/>
        </authorList>
    </citation>
    <scope>NUCLEOTIDE SEQUENCE [LARGE SCALE GENOMIC DNA]</scope>
    <source>
        <strain evidence="1">SolTubOtavaFocal</strain>
        <tissue evidence="1">Leaves</tissue>
    </source>
</reference>
<dbReference type="PANTHER" id="PTHR33710">
    <property type="entry name" value="BNAC02G09200D PROTEIN"/>
    <property type="match status" value="1"/>
</dbReference>
<comment type="caution">
    <text evidence="1">The sequence shown here is derived from an EMBL/GenBank/DDBJ whole genome shotgun (WGS) entry which is preliminary data.</text>
</comment>
<dbReference type="InterPro" id="IPR036691">
    <property type="entry name" value="Endo/exonu/phosph_ase_sf"/>
</dbReference>
<evidence type="ECO:0000313" key="1">
    <source>
        <dbReference type="EMBL" id="KAH0757786.1"/>
    </source>
</evidence>
<accession>A0ABQ7V160</accession>
<evidence type="ECO:0000313" key="2">
    <source>
        <dbReference type="Proteomes" id="UP000826656"/>
    </source>
</evidence>
<dbReference type="Proteomes" id="UP000826656">
    <property type="component" value="Unassembled WGS sequence"/>
</dbReference>
<name>A0ABQ7V160_SOLTU</name>